<keyword evidence="3" id="KW-0238">DNA-binding</keyword>
<dbReference type="EMBL" id="LR798268">
    <property type="protein sequence ID" value="CAB5219510.1"/>
    <property type="molecule type" value="Genomic_DNA"/>
</dbReference>
<evidence type="ECO:0000259" key="2">
    <source>
        <dbReference type="Pfam" id="PF12728"/>
    </source>
</evidence>
<evidence type="ECO:0000313" key="5">
    <source>
        <dbReference type="EMBL" id="CAB5219510.1"/>
    </source>
</evidence>
<dbReference type="InterPro" id="IPR041657">
    <property type="entry name" value="HTH_17"/>
</dbReference>
<sequence>MDIEECAALLKVDRTTILRLAQNGEIPGGKIGRAWVFIEQDMLDYLRRKIANQMTERRALVDEQLRPKLQSVVREVRNRGGQRRVLPKLPEPLSEVASS</sequence>
<protein>
    <submittedName>
        <fullName evidence="3">SinI-like, DNA-binding domain</fullName>
    </submittedName>
</protein>
<evidence type="ECO:0000313" key="4">
    <source>
        <dbReference type="EMBL" id="CAB4123958.1"/>
    </source>
</evidence>
<dbReference type="GO" id="GO:0003677">
    <property type="term" value="F:DNA binding"/>
    <property type="evidence" value="ECO:0007669"/>
    <property type="project" value="UniProtKB-KW"/>
</dbReference>
<evidence type="ECO:0000313" key="3">
    <source>
        <dbReference type="EMBL" id="CAB4122239.1"/>
    </source>
</evidence>
<accession>A0A6J5KPX6</accession>
<feature type="region of interest" description="Disordered" evidence="1">
    <location>
        <begin position="79"/>
        <end position="99"/>
    </location>
</feature>
<reference evidence="3" key="1">
    <citation type="submission" date="2020-04" db="EMBL/GenBank/DDBJ databases">
        <authorList>
            <person name="Chiriac C."/>
            <person name="Salcher M."/>
            <person name="Ghai R."/>
            <person name="Kavagutti S V."/>
        </authorList>
    </citation>
    <scope>NUCLEOTIDE SEQUENCE</scope>
</reference>
<evidence type="ECO:0000256" key="1">
    <source>
        <dbReference type="SAM" id="MobiDB-lite"/>
    </source>
</evidence>
<gene>
    <name evidence="5" type="ORF">UFOVP220_92</name>
    <name evidence="3" type="ORF">UFOVP26_141</name>
    <name evidence="4" type="ORF">UFOVP44_101</name>
</gene>
<organism evidence="3">
    <name type="scientific">uncultured Caudovirales phage</name>
    <dbReference type="NCBI Taxonomy" id="2100421"/>
    <lineage>
        <taxon>Viruses</taxon>
        <taxon>Duplodnaviria</taxon>
        <taxon>Heunggongvirae</taxon>
        <taxon>Uroviricota</taxon>
        <taxon>Caudoviricetes</taxon>
        <taxon>Peduoviridae</taxon>
        <taxon>Maltschvirus</taxon>
        <taxon>Maltschvirus maltsch</taxon>
    </lineage>
</organism>
<dbReference type="NCBIfam" id="TIGR01764">
    <property type="entry name" value="excise"/>
    <property type="match status" value="1"/>
</dbReference>
<proteinExistence type="predicted"/>
<name>A0A6J5KPX6_9CAUD</name>
<dbReference type="EMBL" id="LR796176">
    <property type="protein sequence ID" value="CAB4123958.1"/>
    <property type="molecule type" value="Genomic_DNA"/>
</dbReference>
<dbReference type="InterPro" id="IPR010093">
    <property type="entry name" value="SinI_DNA-bd"/>
</dbReference>
<feature type="domain" description="Helix-turn-helix" evidence="2">
    <location>
        <begin position="1"/>
        <end position="49"/>
    </location>
</feature>
<dbReference type="EMBL" id="LR796152">
    <property type="protein sequence ID" value="CAB4122239.1"/>
    <property type="molecule type" value="Genomic_DNA"/>
</dbReference>
<dbReference type="Pfam" id="PF12728">
    <property type="entry name" value="HTH_17"/>
    <property type="match status" value="1"/>
</dbReference>